<keyword evidence="3" id="KW-1185">Reference proteome</keyword>
<evidence type="ECO:0000313" key="3">
    <source>
        <dbReference type="Proteomes" id="UP000324222"/>
    </source>
</evidence>
<feature type="region of interest" description="Disordered" evidence="1">
    <location>
        <begin position="1"/>
        <end position="24"/>
    </location>
</feature>
<accession>A0A5B7ER92</accession>
<feature type="compositionally biased region" description="Polar residues" evidence="1">
    <location>
        <begin position="8"/>
        <end position="17"/>
    </location>
</feature>
<feature type="region of interest" description="Disordered" evidence="1">
    <location>
        <begin position="56"/>
        <end position="79"/>
    </location>
</feature>
<gene>
    <name evidence="2" type="ORF">E2C01_029212</name>
</gene>
<sequence length="79" mass="8832">MDGRARMTTHNWTTQPKRNPDHRTLTGAFHRKSVTRSKIPSLWKDALTEAILPTSDSGLGVSVWDPGVDTNTTEEEVEV</sequence>
<reference evidence="2 3" key="1">
    <citation type="submission" date="2019-05" db="EMBL/GenBank/DDBJ databases">
        <title>Another draft genome of Portunus trituberculatus and its Hox gene families provides insights of decapod evolution.</title>
        <authorList>
            <person name="Jeong J.-H."/>
            <person name="Song I."/>
            <person name="Kim S."/>
            <person name="Choi T."/>
            <person name="Kim D."/>
            <person name="Ryu S."/>
            <person name="Kim W."/>
        </authorList>
    </citation>
    <scope>NUCLEOTIDE SEQUENCE [LARGE SCALE GENOMIC DNA]</scope>
    <source>
        <tissue evidence="2">Muscle</tissue>
    </source>
</reference>
<comment type="caution">
    <text evidence="2">The sequence shown here is derived from an EMBL/GenBank/DDBJ whole genome shotgun (WGS) entry which is preliminary data.</text>
</comment>
<proteinExistence type="predicted"/>
<dbReference type="Proteomes" id="UP000324222">
    <property type="component" value="Unassembled WGS sequence"/>
</dbReference>
<dbReference type="EMBL" id="VSRR010003343">
    <property type="protein sequence ID" value="MPC35777.1"/>
    <property type="molecule type" value="Genomic_DNA"/>
</dbReference>
<organism evidence="2 3">
    <name type="scientific">Portunus trituberculatus</name>
    <name type="common">Swimming crab</name>
    <name type="synonym">Neptunus trituberculatus</name>
    <dbReference type="NCBI Taxonomy" id="210409"/>
    <lineage>
        <taxon>Eukaryota</taxon>
        <taxon>Metazoa</taxon>
        <taxon>Ecdysozoa</taxon>
        <taxon>Arthropoda</taxon>
        <taxon>Crustacea</taxon>
        <taxon>Multicrustacea</taxon>
        <taxon>Malacostraca</taxon>
        <taxon>Eumalacostraca</taxon>
        <taxon>Eucarida</taxon>
        <taxon>Decapoda</taxon>
        <taxon>Pleocyemata</taxon>
        <taxon>Brachyura</taxon>
        <taxon>Eubrachyura</taxon>
        <taxon>Portunoidea</taxon>
        <taxon>Portunidae</taxon>
        <taxon>Portuninae</taxon>
        <taxon>Portunus</taxon>
    </lineage>
</organism>
<name>A0A5B7ER92_PORTR</name>
<protein>
    <submittedName>
        <fullName evidence="2">Uncharacterized protein</fullName>
    </submittedName>
</protein>
<dbReference type="AlphaFoldDB" id="A0A5B7ER92"/>
<evidence type="ECO:0000256" key="1">
    <source>
        <dbReference type="SAM" id="MobiDB-lite"/>
    </source>
</evidence>
<evidence type="ECO:0000313" key="2">
    <source>
        <dbReference type="EMBL" id="MPC35777.1"/>
    </source>
</evidence>